<gene>
    <name evidence="2" type="ORF">HMH06_10535</name>
</gene>
<proteinExistence type="predicted"/>
<evidence type="ECO:0000256" key="1">
    <source>
        <dbReference type="SAM" id="Phobius"/>
    </source>
</evidence>
<dbReference type="RefSeq" id="WP_171623555.1">
    <property type="nucleotide sequence ID" value="NZ_CP053698.1"/>
</dbReference>
<dbReference type="EMBL" id="JABFOQ010000027">
    <property type="protein sequence ID" value="NOJ76261.1"/>
    <property type="molecule type" value="Genomic_DNA"/>
</dbReference>
<sequence>MKKELIFYYIGILVFFTILIFSIRHIVNTTRVFVGYEDGFNPIHIKWNLDPRDSTLRVKDPMYLRNEYYLVKNQGKLFLSKDTILYAEMFDDSLATKGNVLNIHPPYFLWKEAKNDTLKVFKNNVTLKFTKKKETY</sequence>
<evidence type="ECO:0000313" key="3">
    <source>
        <dbReference type="Proteomes" id="UP000580344"/>
    </source>
</evidence>
<evidence type="ECO:0000313" key="2">
    <source>
        <dbReference type="EMBL" id="NOJ76261.1"/>
    </source>
</evidence>
<name>A0ABX1WP01_9FLAO</name>
<keyword evidence="1" id="KW-0812">Transmembrane</keyword>
<accession>A0ABX1WP01</accession>
<keyword evidence="3" id="KW-1185">Reference proteome</keyword>
<feature type="transmembrane region" description="Helical" evidence="1">
    <location>
        <begin position="6"/>
        <end position="23"/>
    </location>
</feature>
<reference evidence="2 3" key="1">
    <citation type="submission" date="2020-05" db="EMBL/GenBank/DDBJ databases">
        <title>Tigecycline resistant gene in Empedobacter stercoris.</title>
        <authorList>
            <person name="Chen Y."/>
            <person name="Cheng Y."/>
            <person name="Zhou K."/>
        </authorList>
    </citation>
    <scope>NUCLEOTIDE SEQUENCE [LARGE SCALE GENOMIC DNA]</scope>
    <source>
        <strain evidence="2 3">ES202</strain>
    </source>
</reference>
<protein>
    <submittedName>
        <fullName evidence="2">Uncharacterized protein</fullName>
    </submittedName>
</protein>
<keyword evidence="1" id="KW-0472">Membrane</keyword>
<comment type="caution">
    <text evidence="2">The sequence shown here is derived from an EMBL/GenBank/DDBJ whole genome shotgun (WGS) entry which is preliminary data.</text>
</comment>
<dbReference type="Proteomes" id="UP000580344">
    <property type="component" value="Unassembled WGS sequence"/>
</dbReference>
<organism evidence="2 3">
    <name type="scientific">Empedobacter stercoris</name>
    <dbReference type="NCBI Taxonomy" id="1628248"/>
    <lineage>
        <taxon>Bacteria</taxon>
        <taxon>Pseudomonadati</taxon>
        <taxon>Bacteroidota</taxon>
        <taxon>Flavobacteriia</taxon>
        <taxon>Flavobacteriales</taxon>
        <taxon>Weeksellaceae</taxon>
        <taxon>Empedobacter</taxon>
    </lineage>
</organism>
<keyword evidence="1" id="KW-1133">Transmembrane helix</keyword>